<sequence>MLQVIGSLLSILAATSFANPVGPRAPGWSFNLKGDSGLVALESIIVSPTLAVFFNKALDDPLQINNHSAWGALWNLETNEVTPLDLQTNSFCASGALLSNGTMVSVGGDQHGIAGDGTMGLRIFEPCDDPAGVGCTIFEDPENLHLAEKRPV</sequence>
<feature type="domain" description="Glyoxal oxidase N-terminal" evidence="2">
    <location>
        <begin position="68"/>
        <end position="144"/>
    </location>
</feature>
<organism evidence="3 4">
    <name type="scientific">Cerrena zonata</name>
    <dbReference type="NCBI Taxonomy" id="2478898"/>
    <lineage>
        <taxon>Eukaryota</taxon>
        <taxon>Fungi</taxon>
        <taxon>Dikarya</taxon>
        <taxon>Basidiomycota</taxon>
        <taxon>Agaricomycotina</taxon>
        <taxon>Agaricomycetes</taxon>
        <taxon>Polyporales</taxon>
        <taxon>Cerrenaceae</taxon>
        <taxon>Cerrena</taxon>
    </lineage>
</organism>
<dbReference type="PANTHER" id="PTHR32208">
    <property type="entry name" value="SECRETED PROTEIN-RELATED"/>
    <property type="match status" value="1"/>
</dbReference>
<dbReference type="InterPro" id="IPR009880">
    <property type="entry name" value="Glyoxal_oxidase_N"/>
</dbReference>
<evidence type="ECO:0000259" key="2">
    <source>
        <dbReference type="Pfam" id="PF07250"/>
    </source>
</evidence>
<dbReference type="PANTHER" id="PTHR32208:SF96">
    <property type="entry name" value="GLYOXAL OXIDASE"/>
    <property type="match status" value="1"/>
</dbReference>
<keyword evidence="4" id="KW-1185">Reference proteome</keyword>
<name>A0AAW0FRT1_9APHY</name>
<evidence type="ECO:0000313" key="4">
    <source>
        <dbReference type="Proteomes" id="UP001385951"/>
    </source>
</evidence>
<feature type="chain" id="PRO_5043597775" description="Glyoxal oxidase N-terminal domain-containing protein" evidence="1">
    <location>
        <begin position="19"/>
        <end position="152"/>
    </location>
</feature>
<evidence type="ECO:0000256" key="1">
    <source>
        <dbReference type="SAM" id="SignalP"/>
    </source>
</evidence>
<dbReference type="InterPro" id="IPR037293">
    <property type="entry name" value="Gal_Oxidase_central_sf"/>
</dbReference>
<keyword evidence="1" id="KW-0732">Signal</keyword>
<accession>A0AAW0FRT1</accession>
<dbReference type="Proteomes" id="UP001385951">
    <property type="component" value="Unassembled WGS sequence"/>
</dbReference>
<comment type="caution">
    <text evidence="3">The sequence shown here is derived from an EMBL/GenBank/DDBJ whole genome shotgun (WGS) entry which is preliminary data.</text>
</comment>
<proteinExistence type="predicted"/>
<evidence type="ECO:0000313" key="3">
    <source>
        <dbReference type="EMBL" id="KAK7681635.1"/>
    </source>
</evidence>
<dbReference type="Pfam" id="PF07250">
    <property type="entry name" value="Glyoxal_oxid_N"/>
    <property type="match status" value="1"/>
</dbReference>
<feature type="signal peptide" evidence="1">
    <location>
        <begin position="1"/>
        <end position="18"/>
    </location>
</feature>
<dbReference type="AlphaFoldDB" id="A0AAW0FRT1"/>
<reference evidence="3 4" key="1">
    <citation type="submission" date="2022-09" db="EMBL/GenBank/DDBJ databases">
        <authorList>
            <person name="Palmer J.M."/>
        </authorList>
    </citation>
    <scope>NUCLEOTIDE SEQUENCE [LARGE SCALE GENOMIC DNA]</scope>
    <source>
        <strain evidence="3 4">DSM 7382</strain>
    </source>
</reference>
<protein>
    <recommendedName>
        <fullName evidence="2">Glyoxal oxidase N-terminal domain-containing protein</fullName>
    </recommendedName>
</protein>
<gene>
    <name evidence="3" type="ORF">QCA50_015369</name>
</gene>
<dbReference type="Gene3D" id="2.130.10.80">
    <property type="entry name" value="Galactose oxidase/kelch, beta-propeller"/>
    <property type="match status" value="1"/>
</dbReference>
<dbReference type="EMBL" id="JASBNA010000040">
    <property type="protein sequence ID" value="KAK7681635.1"/>
    <property type="molecule type" value="Genomic_DNA"/>
</dbReference>